<organism evidence="11 12">
    <name type="scientific">Bemisia tabaci</name>
    <name type="common">Sweetpotato whitefly</name>
    <name type="synonym">Aleurodes tabaci</name>
    <dbReference type="NCBI Taxonomy" id="7038"/>
    <lineage>
        <taxon>Eukaryota</taxon>
        <taxon>Metazoa</taxon>
        <taxon>Ecdysozoa</taxon>
        <taxon>Arthropoda</taxon>
        <taxon>Hexapoda</taxon>
        <taxon>Insecta</taxon>
        <taxon>Pterygota</taxon>
        <taxon>Neoptera</taxon>
        <taxon>Paraneoptera</taxon>
        <taxon>Hemiptera</taxon>
        <taxon>Sternorrhyncha</taxon>
        <taxon>Aleyrodoidea</taxon>
        <taxon>Aleyrodidae</taxon>
        <taxon>Aleyrodinae</taxon>
        <taxon>Bemisia</taxon>
    </lineage>
</organism>
<dbReference type="EMBL" id="OU963866">
    <property type="protein sequence ID" value="CAH0390872.1"/>
    <property type="molecule type" value="Genomic_DNA"/>
</dbReference>
<comment type="similarity">
    <text evidence="2">Belongs to the concentrative nucleoside transporter (CNT) (TC 2.A.41) family.</text>
</comment>
<proteinExistence type="inferred from homology"/>
<feature type="transmembrane region" description="Helical" evidence="7">
    <location>
        <begin position="424"/>
        <end position="451"/>
    </location>
</feature>
<evidence type="ECO:0000259" key="9">
    <source>
        <dbReference type="Pfam" id="PF07662"/>
    </source>
</evidence>
<feature type="domain" description="Concentrative nucleoside transporter C-terminal" evidence="9">
    <location>
        <begin position="367"/>
        <end position="575"/>
    </location>
</feature>
<evidence type="ECO:0000256" key="7">
    <source>
        <dbReference type="SAM" id="Phobius"/>
    </source>
</evidence>
<evidence type="ECO:0000313" key="11">
    <source>
        <dbReference type="EMBL" id="CAH0390872.1"/>
    </source>
</evidence>
<feature type="transmembrane region" description="Helical" evidence="7">
    <location>
        <begin position="147"/>
        <end position="169"/>
    </location>
</feature>
<evidence type="ECO:0000256" key="2">
    <source>
        <dbReference type="ARBA" id="ARBA00009033"/>
    </source>
</evidence>
<keyword evidence="12" id="KW-1185">Reference proteome</keyword>
<evidence type="ECO:0000259" key="10">
    <source>
        <dbReference type="Pfam" id="PF07670"/>
    </source>
</evidence>
<keyword evidence="3" id="KW-1003">Cell membrane</keyword>
<dbReference type="InterPro" id="IPR002668">
    <property type="entry name" value="CNT_N_dom"/>
</dbReference>
<dbReference type="Pfam" id="PF01773">
    <property type="entry name" value="Nucleos_tra2_N"/>
    <property type="match status" value="1"/>
</dbReference>
<dbReference type="InterPro" id="IPR011657">
    <property type="entry name" value="CNT_C_dom"/>
</dbReference>
<feature type="domain" description="Nucleoside transporter/FeoB GTPase Gate" evidence="10">
    <location>
        <begin position="265"/>
        <end position="361"/>
    </location>
</feature>
<dbReference type="Pfam" id="PF07670">
    <property type="entry name" value="Gate"/>
    <property type="match status" value="1"/>
</dbReference>
<dbReference type="AlphaFoldDB" id="A0A9P0AGU8"/>
<keyword evidence="6 7" id="KW-0472">Membrane</keyword>
<gene>
    <name evidence="11" type="ORF">BEMITA_LOCUS9557</name>
</gene>
<feature type="transmembrane region" description="Helical" evidence="7">
    <location>
        <begin position="175"/>
        <end position="194"/>
    </location>
</feature>
<feature type="transmembrane region" description="Helical" evidence="7">
    <location>
        <begin position="74"/>
        <end position="94"/>
    </location>
</feature>
<feature type="transmembrane region" description="Helical" evidence="7">
    <location>
        <begin position="457"/>
        <end position="477"/>
    </location>
</feature>
<dbReference type="Pfam" id="PF07662">
    <property type="entry name" value="Nucleos_tra2_C"/>
    <property type="match status" value="1"/>
</dbReference>
<evidence type="ECO:0000256" key="1">
    <source>
        <dbReference type="ARBA" id="ARBA00004651"/>
    </source>
</evidence>
<dbReference type="GO" id="GO:0005415">
    <property type="term" value="F:nucleoside:sodium symporter activity"/>
    <property type="evidence" value="ECO:0007669"/>
    <property type="project" value="TreeGrafter"/>
</dbReference>
<dbReference type="PANTHER" id="PTHR10590">
    <property type="entry name" value="SODIUM/NUCLEOSIDE COTRANSPORTER"/>
    <property type="match status" value="1"/>
</dbReference>
<feature type="transmembrane region" description="Helical" evidence="7">
    <location>
        <begin position="556"/>
        <end position="578"/>
    </location>
</feature>
<evidence type="ECO:0008006" key="13">
    <source>
        <dbReference type="Google" id="ProtNLM"/>
    </source>
</evidence>
<feature type="transmembrane region" description="Helical" evidence="7">
    <location>
        <begin position="296"/>
        <end position="319"/>
    </location>
</feature>
<evidence type="ECO:0000256" key="6">
    <source>
        <dbReference type="ARBA" id="ARBA00023136"/>
    </source>
</evidence>
<dbReference type="KEGG" id="btab:109032336"/>
<feature type="transmembrane region" description="Helical" evidence="7">
    <location>
        <begin position="519"/>
        <end position="544"/>
    </location>
</feature>
<feature type="domain" description="Concentrative nucleoside transporter N-terminal" evidence="8">
    <location>
        <begin position="182"/>
        <end position="254"/>
    </location>
</feature>
<evidence type="ECO:0000259" key="8">
    <source>
        <dbReference type="Pfam" id="PF01773"/>
    </source>
</evidence>
<dbReference type="PANTHER" id="PTHR10590:SF4">
    <property type="entry name" value="SOLUTE CARRIER FAMILY 28 MEMBER 3"/>
    <property type="match status" value="1"/>
</dbReference>
<keyword evidence="5 7" id="KW-1133">Transmembrane helix</keyword>
<dbReference type="InterPro" id="IPR008276">
    <property type="entry name" value="C_nuclsd_transpt"/>
</dbReference>
<feature type="transmembrane region" description="Helical" evidence="7">
    <location>
        <begin position="339"/>
        <end position="359"/>
    </location>
</feature>
<dbReference type="Proteomes" id="UP001152759">
    <property type="component" value="Chromosome 5"/>
</dbReference>
<feature type="transmembrane region" description="Helical" evidence="7">
    <location>
        <begin position="106"/>
        <end position="126"/>
    </location>
</feature>
<accession>A0A9P0AGU8</accession>
<keyword evidence="4 7" id="KW-0812">Transmembrane</keyword>
<evidence type="ECO:0000256" key="3">
    <source>
        <dbReference type="ARBA" id="ARBA00022475"/>
    </source>
</evidence>
<feature type="transmembrane region" description="Helical" evidence="7">
    <location>
        <begin position="206"/>
        <end position="225"/>
    </location>
</feature>
<dbReference type="GO" id="GO:0005886">
    <property type="term" value="C:plasma membrane"/>
    <property type="evidence" value="ECO:0007669"/>
    <property type="project" value="UniProtKB-SubCell"/>
</dbReference>
<comment type="subcellular location">
    <subcellularLocation>
        <location evidence="1">Cell membrane</location>
        <topology evidence="1">Multi-pass membrane protein</topology>
    </subcellularLocation>
</comment>
<dbReference type="InterPro" id="IPR011642">
    <property type="entry name" value="Gate_dom"/>
</dbReference>
<protein>
    <recommendedName>
        <fullName evidence="13">Sodium/nucleoside cotransporter</fullName>
    </recommendedName>
</protein>
<evidence type="ECO:0000256" key="4">
    <source>
        <dbReference type="ARBA" id="ARBA00022692"/>
    </source>
</evidence>
<feature type="transmembrane region" description="Helical" evidence="7">
    <location>
        <begin position="263"/>
        <end position="284"/>
    </location>
</feature>
<name>A0A9P0AGU8_BEMTA</name>
<sequence length="587" mass="64479">MEHRTTEISTKHIEASSCDGELSSIKSMTHPEKKDENINETLPQCTSFPASTIIRCRQKLSELQSKYSQTQGQFLRLSLHLALIVYFIAVVFHWKNTHKPINWCNGTGFMTLIITVFYWTIFYYNIFKPFILPFLSNIGRLKHSCVIFRYIKLSCWVAITISLTIFIIVDTASDRRRLISLAGLFFFIFIGFIFSKHPGHVKWGPVVVGIYIQLLMGLLVIRWNLGRNIIECVGHQIEAFLEFANVGAEFVYGKQLIRTAPVFAFQALCSVYFLNFISQILFYYGWMQKICLIFGVFLKSILDTTVVESVYTCASVFLGMNEAPLLVTPYLKYLTVSEIHAVMTGGFATVAGSVFAAYISVGVDPAHIVTASIMSAPAALSYAKLIYPETEHSTTAVDNIADVKSDESNVIEAACKGAAAGIELVLRIVATVLCFVAFATFVNGCLGWLGLLVGVEGLSMGSILGTMFIPVALIMGVDPAQSYEVAQLIGIKTSLNEFIAYEKLGELKRENRLSARSEAIATFALCGFSNPAAMGGLIGTLSTLCPEQTQNVTKVAFRAVIAGSITCFITACVAGLLIPEDGFSADA</sequence>
<reference evidence="11" key="1">
    <citation type="submission" date="2021-12" db="EMBL/GenBank/DDBJ databases">
        <authorList>
            <person name="King R."/>
        </authorList>
    </citation>
    <scope>NUCLEOTIDE SEQUENCE</scope>
</reference>
<evidence type="ECO:0000256" key="5">
    <source>
        <dbReference type="ARBA" id="ARBA00022989"/>
    </source>
</evidence>
<evidence type="ECO:0000313" key="12">
    <source>
        <dbReference type="Proteomes" id="UP001152759"/>
    </source>
</evidence>